<evidence type="ECO:0000313" key="2">
    <source>
        <dbReference type="Proteomes" id="UP000178873"/>
    </source>
</evidence>
<evidence type="ECO:0000313" key="1">
    <source>
        <dbReference type="EMBL" id="OHA18073.1"/>
    </source>
</evidence>
<dbReference type="Proteomes" id="UP000178873">
    <property type="component" value="Unassembled WGS sequence"/>
</dbReference>
<name>A0A1G2M2M9_9BACT</name>
<organism evidence="1 2">
    <name type="scientific">Candidatus Taylorbacteria bacterium RIFCSPHIGHO2_01_FULL_46_22b</name>
    <dbReference type="NCBI Taxonomy" id="1802301"/>
    <lineage>
        <taxon>Bacteria</taxon>
        <taxon>Candidatus Tayloriibacteriota</taxon>
    </lineage>
</organism>
<proteinExistence type="predicted"/>
<protein>
    <submittedName>
        <fullName evidence="1">Uncharacterized protein</fullName>
    </submittedName>
</protein>
<comment type="caution">
    <text evidence="1">The sequence shown here is derived from an EMBL/GenBank/DDBJ whole genome shotgun (WGS) entry which is preliminary data.</text>
</comment>
<gene>
    <name evidence="1" type="ORF">A2664_00010</name>
</gene>
<dbReference type="STRING" id="1802301.A2664_00010"/>
<dbReference type="Gene3D" id="3.50.20.20">
    <property type="entry name" value="Janus/Ocnus"/>
    <property type="match status" value="1"/>
</dbReference>
<dbReference type="EMBL" id="MHRF01000008">
    <property type="protein sequence ID" value="OHA18073.1"/>
    <property type="molecule type" value="Genomic_DNA"/>
</dbReference>
<dbReference type="AlphaFoldDB" id="A0A1G2M2M9"/>
<dbReference type="InterPro" id="IPR038596">
    <property type="entry name" value="Janus_sf"/>
</dbReference>
<sequence length="105" mass="11923">MIIVDVTRCPLGQHNYVVLENENGEVIIFSDDVRHFPSRKDLLTHYECESGLDARCLGGGLISIDYKNKVIHIREDGEEAEHEMDMTDIVLSLKGEYPEFNVTEG</sequence>
<accession>A0A1G2M2M9</accession>
<reference evidence="1 2" key="1">
    <citation type="journal article" date="2016" name="Nat. Commun.">
        <title>Thousands of microbial genomes shed light on interconnected biogeochemical processes in an aquifer system.</title>
        <authorList>
            <person name="Anantharaman K."/>
            <person name="Brown C.T."/>
            <person name="Hug L.A."/>
            <person name="Sharon I."/>
            <person name="Castelle C.J."/>
            <person name="Probst A.J."/>
            <person name="Thomas B.C."/>
            <person name="Singh A."/>
            <person name="Wilkins M.J."/>
            <person name="Karaoz U."/>
            <person name="Brodie E.L."/>
            <person name="Williams K.H."/>
            <person name="Hubbard S.S."/>
            <person name="Banfield J.F."/>
        </authorList>
    </citation>
    <scope>NUCLEOTIDE SEQUENCE [LARGE SCALE GENOMIC DNA]</scope>
</reference>